<protein>
    <submittedName>
        <fullName evidence="1">Uncharacterized protein</fullName>
    </submittedName>
</protein>
<reference evidence="1 2" key="1">
    <citation type="journal article" date="2023" name="Plants (Basel)">
        <title>Bridging the Gap: Combining Genomics and Transcriptomics Approaches to Understand Stylosanthes scabra, an Orphan Legume from the Brazilian Caatinga.</title>
        <authorList>
            <person name="Ferreira-Neto J.R.C."/>
            <person name="da Silva M.D."/>
            <person name="Binneck E."/>
            <person name="de Melo N.F."/>
            <person name="da Silva R.H."/>
            <person name="de Melo A.L.T.M."/>
            <person name="Pandolfi V."/>
            <person name="Bustamante F.O."/>
            <person name="Brasileiro-Vidal A.C."/>
            <person name="Benko-Iseppon A.M."/>
        </authorList>
    </citation>
    <scope>NUCLEOTIDE SEQUENCE [LARGE SCALE GENOMIC DNA]</scope>
    <source>
        <tissue evidence="1">Leaves</tissue>
    </source>
</reference>
<evidence type="ECO:0000313" key="2">
    <source>
        <dbReference type="Proteomes" id="UP001341840"/>
    </source>
</evidence>
<keyword evidence="2" id="KW-1185">Reference proteome</keyword>
<name>A0ABU6TSZ2_9FABA</name>
<sequence>LNLSSQASISPSEEYPLSNMKSMEVLLRHLGVFSEVCLMQIYDEHSKHTTFNPFRVLPPHLCYSIQKEAAHMPCPIHLSRIVNIDNRWEMLQRKRIRIGRTQESLLDIQNEGPLEFSGVFFKIRFCLHHRSLQRYYGSTFETVDSSFLLVA</sequence>
<dbReference type="Proteomes" id="UP001341840">
    <property type="component" value="Unassembled WGS sequence"/>
</dbReference>
<accession>A0ABU6TSZ2</accession>
<comment type="caution">
    <text evidence="1">The sequence shown here is derived from an EMBL/GenBank/DDBJ whole genome shotgun (WGS) entry which is preliminary data.</text>
</comment>
<feature type="non-terminal residue" evidence="1">
    <location>
        <position position="1"/>
    </location>
</feature>
<gene>
    <name evidence="1" type="ORF">PIB30_084197</name>
</gene>
<dbReference type="EMBL" id="JASCZI010091979">
    <property type="protein sequence ID" value="MED6151619.1"/>
    <property type="molecule type" value="Genomic_DNA"/>
</dbReference>
<proteinExistence type="predicted"/>
<evidence type="ECO:0000313" key="1">
    <source>
        <dbReference type="EMBL" id="MED6151619.1"/>
    </source>
</evidence>
<organism evidence="1 2">
    <name type="scientific">Stylosanthes scabra</name>
    <dbReference type="NCBI Taxonomy" id="79078"/>
    <lineage>
        <taxon>Eukaryota</taxon>
        <taxon>Viridiplantae</taxon>
        <taxon>Streptophyta</taxon>
        <taxon>Embryophyta</taxon>
        <taxon>Tracheophyta</taxon>
        <taxon>Spermatophyta</taxon>
        <taxon>Magnoliopsida</taxon>
        <taxon>eudicotyledons</taxon>
        <taxon>Gunneridae</taxon>
        <taxon>Pentapetalae</taxon>
        <taxon>rosids</taxon>
        <taxon>fabids</taxon>
        <taxon>Fabales</taxon>
        <taxon>Fabaceae</taxon>
        <taxon>Papilionoideae</taxon>
        <taxon>50 kb inversion clade</taxon>
        <taxon>dalbergioids sensu lato</taxon>
        <taxon>Dalbergieae</taxon>
        <taxon>Pterocarpus clade</taxon>
        <taxon>Stylosanthes</taxon>
    </lineage>
</organism>